<evidence type="ECO:0000256" key="1">
    <source>
        <dbReference type="ARBA" id="ARBA00006598"/>
    </source>
</evidence>
<dbReference type="PANTHER" id="PTHR33343">
    <property type="entry name" value="54S RIBOSOMAL PROTEIN BL35M"/>
    <property type="match status" value="1"/>
</dbReference>
<proteinExistence type="inferred from homology"/>
<sequence>MPKLKTHKASKKRFKITGSGKVKRTHAYKNHILTKKTTKRKRNLRKGAMASDANVATIKQLLPYA</sequence>
<evidence type="ECO:0000256" key="2">
    <source>
        <dbReference type="ARBA" id="ARBA00022980"/>
    </source>
</evidence>
<keyword evidence="3 5" id="KW-0687">Ribonucleoprotein</keyword>
<protein>
    <recommendedName>
        <fullName evidence="4 5">Large ribosomal subunit protein bL35</fullName>
    </recommendedName>
</protein>
<dbReference type="Gene3D" id="4.10.410.60">
    <property type="match status" value="1"/>
</dbReference>
<accession>A0A1M6JG45</accession>
<dbReference type="GO" id="GO:0022625">
    <property type="term" value="C:cytosolic large ribosomal subunit"/>
    <property type="evidence" value="ECO:0007669"/>
    <property type="project" value="TreeGrafter"/>
</dbReference>
<dbReference type="GO" id="GO:0003735">
    <property type="term" value="F:structural constituent of ribosome"/>
    <property type="evidence" value="ECO:0007669"/>
    <property type="project" value="InterPro"/>
</dbReference>
<name>A0A1M6JG45_9FIRM</name>
<evidence type="ECO:0000256" key="5">
    <source>
        <dbReference type="HAMAP-Rule" id="MF_00514"/>
    </source>
</evidence>
<dbReference type="GO" id="GO:0006412">
    <property type="term" value="P:translation"/>
    <property type="evidence" value="ECO:0007669"/>
    <property type="project" value="UniProtKB-UniRule"/>
</dbReference>
<dbReference type="InterPro" id="IPR001706">
    <property type="entry name" value="Ribosomal_bL35"/>
</dbReference>
<organism evidence="7 8">
    <name type="scientific">Thermoclostridium caenicola</name>
    <dbReference type="NCBI Taxonomy" id="659425"/>
    <lineage>
        <taxon>Bacteria</taxon>
        <taxon>Bacillati</taxon>
        <taxon>Bacillota</taxon>
        <taxon>Clostridia</taxon>
        <taxon>Eubacteriales</taxon>
        <taxon>Oscillospiraceae</taxon>
        <taxon>Thermoclostridium</taxon>
    </lineage>
</organism>
<dbReference type="Proteomes" id="UP000324781">
    <property type="component" value="Unassembled WGS sequence"/>
</dbReference>
<evidence type="ECO:0000313" key="8">
    <source>
        <dbReference type="Proteomes" id="UP000324781"/>
    </source>
</evidence>
<keyword evidence="8" id="KW-1185">Reference proteome</keyword>
<dbReference type="InterPro" id="IPR018265">
    <property type="entry name" value="Ribosomal_bL35_CS"/>
</dbReference>
<reference evidence="7 8" key="1">
    <citation type="submission" date="2016-11" db="EMBL/GenBank/DDBJ databases">
        <authorList>
            <person name="Varghese N."/>
            <person name="Submissions S."/>
        </authorList>
    </citation>
    <scope>NUCLEOTIDE SEQUENCE [LARGE SCALE GENOMIC DNA]</scope>
    <source>
        <strain evidence="7 8">DSM 19027</strain>
    </source>
</reference>
<dbReference type="SUPFAM" id="SSF143034">
    <property type="entry name" value="L35p-like"/>
    <property type="match status" value="1"/>
</dbReference>
<dbReference type="PRINTS" id="PR00064">
    <property type="entry name" value="RIBOSOMALL35"/>
</dbReference>
<dbReference type="NCBIfam" id="TIGR00001">
    <property type="entry name" value="rpmI_bact"/>
    <property type="match status" value="1"/>
</dbReference>
<dbReference type="PROSITE" id="PS00936">
    <property type="entry name" value="RIBOSOMAL_L35"/>
    <property type="match status" value="1"/>
</dbReference>
<dbReference type="OrthoDB" id="47476at2"/>
<dbReference type="InterPro" id="IPR021137">
    <property type="entry name" value="Ribosomal_bL35-like"/>
</dbReference>
<keyword evidence="2 5" id="KW-0689">Ribosomal protein</keyword>
<dbReference type="AlphaFoldDB" id="A0A1M6JG45"/>
<dbReference type="HAMAP" id="MF_00514">
    <property type="entry name" value="Ribosomal_bL35"/>
    <property type="match status" value="1"/>
</dbReference>
<evidence type="ECO:0000256" key="3">
    <source>
        <dbReference type="ARBA" id="ARBA00023274"/>
    </source>
</evidence>
<gene>
    <name evidence="5" type="primary">rpmI</name>
    <name evidence="7" type="ORF">SAMN05444373_105616</name>
</gene>
<dbReference type="RefSeq" id="WP_149679482.1">
    <property type="nucleotide sequence ID" value="NZ_FQZP01000056.1"/>
</dbReference>
<dbReference type="FunFam" id="4.10.410.60:FF:000001">
    <property type="entry name" value="50S ribosomal protein L35"/>
    <property type="match status" value="1"/>
</dbReference>
<dbReference type="InterPro" id="IPR037229">
    <property type="entry name" value="Ribosomal_bL35_sf"/>
</dbReference>
<dbReference type="PANTHER" id="PTHR33343:SF1">
    <property type="entry name" value="LARGE RIBOSOMAL SUBUNIT PROTEIN BL35M"/>
    <property type="match status" value="1"/>
</dbReference>
<dbReference type="Pfam" id="PF01632">
    <property type="entry name" value="Ribosomal_L35p"/>
    <property type="match status" value="1"/>
</dbReference>
<evidence type="ECO:0000256" key="6">
    <source>
        <dbReference type="RuleBase" id="RU000568"/>
    </source>
</evidence>
<evidence type="ECO:0000256" key="4">
    <source>
        <dbReference type="ARBA" id="ARBA00071664"/>
    </source>
</evidence>
<comment type="similarity">
    <text evidence="1 5 6">Belongs to the bacterial ribosomal protein bL35 family.</text>
</comment>
<evidence type="ECO:0000313" key="7">
    <source>
        <dbReference type="EMBL" id="SHJ45673.1"/>
    </source>
</evidence>
<dbReference type="EMBL" id="FQZP01000056">
    <property type="protein sequence ID" value="SHJ45673.1"/>
    <property type="molecule type" value="Genomic_DNA"/>
</dbReference>